<dbReference type="GO" id="GO:0006886">
    <property type="term" value="P:intracellular protein transport"/>
    <property type="evidence" value="ECO:0007669"/>
    <property type="project" value="TreeGrafter"/>
</dbReference>
<comment type="subcellular location">
    <subcellularLocation>
        <location evidence="1">Membrane</location>
        <topology evidence="1">Multi-pass membrane protein</topology>
    </subcellularLocation>
</comment>
<feature type="transmembrane region" description="Helical" evidence="5">
    <location>
        <begin position="70"/>
        <end position="94"/>
    </location>
</feature>
<dbReference type="PANTHER" id="PTHR13449:SF2">
    <property type="entry name" value="PROTEIN WNTLESS HOMOLOG"/>
    <property type="match status" value="1"/>
</dbReference>
<proteinExistence type="predicted"/>
<gene>
    <name evidence="7" type="ORF">DILT_LOCUS18086</name>
</gene>
<dbReference type="OrthoDB" id="5804250at2759"/>
<dbReference type="Pfam" id="PF06664">
    <property type="entry name" value="WLS-like_TM"/>
    <property type="match status" value="1"/>
</dbReference>
<protein>
    <recommendedName>
        <fullName evidence="6">Wntless-like transmembrane domain-containing protein</fullName>
    </recommendedName>
</protein>
<dbReference type="AlphaFoldDB" id="A0A3P7NVD0"/>
<evidence type="ECO:0000313" key="8">
    <source>
        <dbReference type="Proteomes" id="UP000281553"/>
    </source>
</evidence>
<organism evidence="7 8">
    <name type="scientific">Dibothriocephalus latus</name>
    <name type="common">Fish tapeworm</name>
    <name type="synonym">Diphyllobothrium latum</name>
    <dbReference type="NCBI Taxonomy" id="60516"/>
    <lineage>
        <taxon>Eukaryota</taxon>
        <taxon>Metazoa</taxon>
        <taxon>Spiralia</taxon>
        <taxon>Lophotrochozoa</taxon>
        <taxon>Platyhelminthes</taxon>
        <taxon>Cestoda</taxon>
        <taxon>Eucestoda</taxon>
        <taxon>Diphyllobothriidea</taxon>
        <taxon>Diphyllobothriidae</taxon>
        <taxon>Dibothriocephalus</taxon>
    </lineage>
</organism>
<evidence type="ECO:0000256" key="2">
    <source>
        <dbReference type="ARBA" id="ARBA00022692"/>
    </source>
</evidence>
<keyword evidence="2 5" id="KW-0812">Transmembrane</keyword>
<evidence type="ECO:0000256" key="3">
    <source>
        <dbReference type="ARBA" id="ARBA00022989"/>
    </source>
</evidence>
<evidence type="ECO:0000313" key="7">
    <source>
        <dbReference type="EMBL" id="VDN39968.1"/>
    </source>
</evidence>
<accession>A0A3P7NVD0</accession>
<name>A0A3P7NVD0_DIBLA</name>
<dbReference type="GO" id="GO:0012505">
    <property type="term" value="C:endomembrane system"/>
    <property type="evidence" value="ECO:0007669"/>
    <property type="project" value="TreeGrafter"/>
</dbReference>
<dbReference type="InterPro" id="IPR047843">
    <property type="entry name" value="WLS-like_TM"/>
</dbReference>
<dbReference type="InterPro" id="IPR009551">
    <property type="entry name" value="Wntless"/>
</dbReference>
<dbReference type="PANTHER" id="PTHR13449">
    <property type="entry name" value="INTEGRAL MEMBRANE PROTEIN GPR177"/>
    <property type="match status" value="1"/>
</dbReference>
<evidence type="ECO:0000256" key="4">
    <source>
        <dbReference type="ARBA" id="ARBA00023136"/>
    </source>
</evidence>
<evidence type="ECO:0000256" key="5">
    <source>
        <dbReference type="SAM" id="Phobius"/>
    </source>
</evidence>
<dbReference type="GO" id="GO:0061355">
    <property type="term" value="P:Wnt protein secretion"/>
    <property type="evidence" value="ECO:0007669"/>
    <property type="project" value="TreeGrafter"/>
</dbReference>
<dbReference type="EMBL" id="UYRU01097232">
    <property type="protein sequence ID" value="VDN39968.1"/>
    <property type="molecule type" value="Genomic_DNA"/>
</dbReference>
<dbReference type="GO" id="GO:0016055">
    <property type="term" value="P:Wnt signaling pathway"/>
    <property type="evidence" value="ECO:0007669"/>
    <property type="project" value="InterPro"/>
</dbReference>
<dbReference type="GO" id="GO:0017147">
    <property type="term" value="F:Wnt-protein binding"/>
    <property type="evidence" value="ECO:0007669"/>
    <property type="project" value="InterPro"/>
</dbReference>
<dbReference type="GO" id="GO:0031090">
    <property type="term" value="C:organelle membrane"/>
    <property type="evidence" value="ECO:0007669"/>
    <property type="project" value="TreeGrafter"/>
</dbReference>
<keyword evidence="4 5" id="KW-0472">Membrane</keyword>
<evidence type="ECO:0000256" key="1">
    <source>
        <dbReference type="ARBA" id="ARBA00004141"/>
    </source>
</evidence>
<keyword evidence="3 5" id="KW-1133">Transmembrane helix</keyword>
<evidence type="ECO:0000259" key="6">
    <source>
        <dbReference type="Pfam" id="PF06664"/>
    </source>
</evidence>
<dbReference type="Proteomes" id="UP000281553">
    <property type="component" value="Unassembled WGS sequence"/>
</dbReference>
<sequence length="136" mass="15737">MAISRYYWPKLLLVGGTCTALSIFELAERGVQLHNPFYSVLVFRGLWQIFTKHRLLAGLTSEQRAYYSSLIYRFAALLVYTVFCAALTVIFFIFSQVCPPVYMLPLLAFAWPTRRRVQHFRSCRVYTAKGHLSSAR</sequence>
<keyword evidence="8" id="KW-1185">Reference proteome</keyword>
<feature type="domain" description="Wntless-like transmembrane" evidence="6">
    <location>
        <begin position="5"/>
        <end position="97"/>
    </location>
</feature>
<reference evidence="7 8" key="1">
    <citation type="submission" date="2018-11" db="EMBL/GenBank/DDBJ databases">
        <authorList>
            <consortium name="Pathogen Informatics"/>
        </authorList>
    </citation>
    <scope>NUCLEOTIDE SEQUENCE [LARGE SCALE GENOMIC DNA]</scope>
</reference>